<keyword evidence="1" id="KW-0472">Membrane</keyword>
<protein>
    <submittedName>
        <fullName evidence="2">Uncharacterized protein</fullName>
    </submittedName>
</protein>
<dbReference type="Proteomes" id="UP001341840">
    <property type="component" value="Unassembled WGS sequence"/>
</dbReference>
<comment type="caution">
    <text evidence="2">The sequence shown here is derived from an EMBL/GenBank/DDBJ whole genome shotgun (WGS) entry which is preliminary data.</text>
</comment>
<keyword evidence="1" id="KW-0812">Transmembrane</keyword>
<proteinExistence type="predicted"/>
<evidence type="ECO:0000313" key="2">
    <source>
        <dbReference type="EMBL" id="MED6147840.1"/>
    </source>
</evidence>
<reference evidence="2 3" key="1">
    <citation type="journal article" date="2023" name="Plants (Basel)">
        <title>Bridging the Gap: Combining Genomics and Transcriptomics Approaches to Understand Stylosanthes scabra, an Orphan Legume from the Brazilian Caatinga.</title>
        <authorList>
            <person name="Ferreira-Neto J.R.C."/>
            <person name="da Silva M.D."/>
            <person name="Binneck E."/>
            <person name="de Melo N.F."/>
            <person name="da Silva R.H."/>
            <person name="de Melo A.L.T.M."/>
            <person name="Pandolfi V."/>
            <person name="Bustamante F.O."/>
            <person name="Brasileiro-Vidal A.C."/>
            <person name="Benko-Iseppon A.M."/>
        </authorList>
    </citation>
    <scope>NUCLEOTIDE SEQUENCE [LARGE SCALE GENOMIC DNA]</scope>
    <source>
        <tissue evidence="2">Leaves</tissue>
    </source>
</reference>
<evidence type="ECO:0000256" key="1">
    <source>
        <dbReference type="SAM" id="Phobius"/>
    </source>
</evidence>
<feature type="transmembrane region" description="Helical" evidence="1">
    <location>
        <begin position="49"/>
        <end position="69"/>
    </location>
</feature>
<accession>A0ABU6TGH1</accession>
<dbReference type="EMBL" id="JASCZI010090927">
    <property type="protein sequence ID" value="MED6147840.1"/>
    <property type="molecule type" value="Genomic_DNA"/>
</dbReference>
<gene>
    <name evidence="2" type="ORF">PIB30_047634</name>
</gene>
<keyword evidence="1" id="KW-1133">Transmembrane helix</keyword>
<sequence>MILKSKTIVLYIGFNPLPCGAKICATTINIHTYCFAAFSVQFNATLLPFSPIVSAALVASALSSMLVELKTKDD</sequence>
<evidence type="ECO:0000313" key="3">
    <source>
        <dbReference type="Proteomes" id="UP001341840"/>
    </source>
</evidence>
<organism evidence="2 3">
    <name type="scientific">Stylosanthes scabra</name>
    <dbReference type="NCBI Taxonomy" id="79078"/>
    <lineage>
        <taxon>Eukaryota</taxon>
        <taxon>Viridiplantae</taxon>
        <taxon>Streptophyta</taxon>
        <taxon>Embryophyta</taxon>
        <taxon>Tracheophyta</taxon>
        <taxon>Spermatophyta</taxon>
        <taxon>Magnoliopsida</taxon>
        <taxon>eudicotyledons</taxon>
        <taxon>Gunneridae</taxon>
        <taxon>Pentapetalae</taxon>
        <taxon>rosids</taxon>
        <taxon>fabids</taxon>
        <taxon>Fabales</taxon>
        <taxon>Fabaceae</taxon>
        <taxon>Papilionoideae</taxon>
        <taxon>50 kb inversion clade</taxon>
        <taxon>dalbergioids sensu lato</taxon>
        <taxon>Dalbergieae</taxon>
        <taxon>Pterocarpus clade</taxon>
        <taxon>Stylosanthes</taxon>
    </lineage>
</organism>
<keyword evidence="3" id="KW-1185">Reference proteome</keyword>
<name>A0ABU6TGH1_9FABA</name>